<dbReference type="Pfam" id="PF00102">
    <property type="entry name" value="Y_phosphatase"/>
    <property type="match status" value="3"/>
</dbReference>
<dbReference type="Gene3D" id="3.90.190.10">
    <property type="entry name" value="Protein tyrosine phosphatase superfamily"/>
    <property type="match status" value="3"/>
</dbReference>
<proteinExistence type="predicted"/>
<dbReference type="InterPro" id="IPR050713">
    <property type="entry name" value="RTP_Phos/Ushers"/>
</dbReference>
<dbReference type="InterPro" id="IPR000242">
    <property type="entry name" value="PTP_cat"/>
</dbReference>
<dbReference type="Pfam" id="PF00041">
    <property type="entry name" value="fn3"/>
    <property type="match status" value="5"/>
</dbReference>
<feature type="domain" description="Tyrosine-protein phosphatase" evidence="13">
    <location>
        <begin position="877"/>
        <end position="1132"/>
    </location>
</feature>
<keyword evidence="6" id="KW-0378">Hydrolase</keyword>
<feature type="domain" description="Tyrosine specific protein phosphatases" evidence="14">
    <location>
        <begin position="1460"/>
        <end position="1533"/>
    </location>
</feature>
<dbReference type="GO" id="GO:0004725">
    <property type="term" value="F:protein tyrosine phosphatase activity"/>
    <property type="evidence" value="ECO:0007669"/>
    <property type="project" value="UniProtKB-EC"/>
</dbReference>
<dbReference type="PANTHER" id="PTHR46957:SF6">
    <property type="entry name" value="PROTEIN-TYROSINE-PHOSPHATASE"/>
    <property type="match status" value="1"/>
</dbReference>
<dbReference type="OrthoDB" id="10253954at2759"/>
<dbReference type="InterPro" id="IPR003961">
    <property type="entry name" value="FN3_dom"/>
</dbReference>
<dbReference type="Gene3D" id="2.60.40.10">
    <property type="entry name" value="Immunoglobulins"/>
    <property type="match status" value="5"/>
</dbReference>
<feature type="domain" description="Fibronectin type-III" evidence="15">
    <location>
        <begin position="322"/>
        <end position="418"/>
    </location>
</feature>
<dbReference type="PROSITE" id="PS00383">
    <property type="entry name" value="TYR_PHOSPHATASE_1"/>
    <property type="match status" value="2"/>
</dbReference>
<evidence type="ECO:0000256" key="10">
    <source>
        <dbReference type="ARBA" id="ARBA00023180"/>
    </source>
</evidence>
<dbReference type="InterPro" id="IPR016130">
    <property type="entry name" value="Tyr_Pase_AS"/>
</dbReference>
<evidence type="ECO:0000259" key="13">
    <source>
        <dbReference type="PROSITE" id="PS50055"/>
    </source>
</evidence>
<dbReference type="PROSITE" id="PS50056">
    <property type="entry name" value="TYR_PHOSPHATASE_2"/>
    <property type="match status" value="3"/>
</dbReference>
<evidence type="ECO:0000256" key="6">
    <source>
        <dbReference type="ARBA" id="ARBA00022801"/>
    </source>
</evidence>
<dbReference type="EC" id="3.1.3.48" evidence="2"/>
<evidence type="ECO:0000256" key="1">
    <source>
        <dbReference type="ARBA" id="ARBA00004479"/>
    </source>
</evidence>
<evidence type="ECO:0000256" key="11">
    <source>
        <dbReference type="ARBA" id="ARBA00051722"/>
    </source>
</evidence>
<accession>A0A2B4RJD3</accession>
<comment type="subcellular location">
    <subcellularLocation>
        <location evidence="1">Membrane</location>
        <topology evidence="1">Single-pass type I membrane protein</topology>
    </subcellularLocation>
</comment>
<dbReference type="PRINTS" id="PR00700">
    <property type="entry name" value="PRTYPHPHTASE"/>
</dbReference>
<comment type="catalytic activity">
    <reaction evidence="11">
        <text>O-phospho-L-tyrosyl-[protein] + H2O = L-tyrosyl-[protein] + phosphate</text>
        <dbReference type="Rhea" id="RHEA:10684"/>
        <dbReference type="Rhea" id="RHEA-COMP:10136"/>
        <dbReference type="Rhea" id="RHEA-COMP:20101"/>
        <dbReference type="ChEBI" id="CHEBI:15377"/>
        <dbReference type="ChEBI" id="CHEBI:43474"/>
        <dbReference type="ChEBI" id="CHEBI:46858"/>
        <dbReference type="ChEBI" id="CHEBI:61978"/>
        <dbReference type="EC" id="3.1.3.48"/>
    </reaction>
</comment>
<keyword evidence="4" id="KW-0732">Signal</keyword>
<evidence type="ECO:0000256" key="8">
    <source>
        <dbReference type="ARBA" id="ARBA00022989"/>
    </source>
</evidence>
<dbReference type="FunFam" id="3.90.190.10:FF:000102">
    <property type="entry name" value="Receptor-type tyrosine-protein phosphatase"/>
    <property type="match status" value="1"/>
</dbReference>
<evidence type="ECO:0000259" key="15">
    <source>
        <dbReference type="PROSITE" id="PS50853"/>
    </source>
</evidence>
<evidence type="ECO:0000259" key="14">
    <source>
        <dbReference type="PROSITE" id="PS50056"/>
    </source>
</evidence>
<organism evidence="16 17">
    <name type="scientific">Stylophora pistillata</name>
    <name type="common">Smooth cauliflower coral</name>
    <dbReference type="NCBI Taxonomy" id="50429"/>
    <lineage>
        <taxon>Eukaryota</taxon>
        <taxon>Metazoa</taxon>
        <taxon>Cnidaria</taxon>
        <taxon>Anthozoa</taxon>
        <taxon>Hexacorallia</taxon>
        <taxon>Scleractinia</taxon>
        <taxon>Astrocoeniina</taxon>
        <taxon>Pocilloporidae</taxon>
        <taxon>Stylophora</taxon>
    </lineage>
</organism>
<dbReference type="SMART" id="SM00404">
    <property type="entry name" value="PTPc_motif"/>
    <property type="match status" value="3"/>
</dbReference>
<dbReference type="STRING" id="50429.A0A2B4RJD3"/>
<keyword evidence="8 12" id="KW-1133">Transmembrane helix</keyword>
<dbReference type="FunFam" id="2.60.40.10:FF:000028">
    <property type="entry name" value="Neuronal cell adhesion molecule"/>
    <property type="match status" value="2"/>
</dbReference>
<dbReference type="FunFam" id="3.90.190.10:FF:000088">
    <property type="entry name" value="Receptor protein-tyrosine phosphatase LAR"/>
    <property type="match status" value="1"/>
</dbReference>
<feature type="domain" description="Tyrosine specific protein phosphatases" evidence="14">
    <location>
        <begin position="1049"/>
        <end position="1123"/>
    </location>
</feature>
<gene>
    <name evidence="16" type="primary">Lar</name>
    <name evidence="16" type="ORF">AWC38_SpisGene17942</name>
</gene>
<dbReference type="SUPFAM" id="SSF49265">
    <property type="entry name" value="Fibronectin type III"/>
    <property type="match status" value="4"/>
</dbReference>
<dbReference type="PANTHER" id="PTHR46957">
    <property type="entry name" value="CYTOKINE RECEPTOR"/>
    <property type="match status" value="1"/>
</dbReference>
<dbReference type="CDD" id="cd00063">
    <property type="entry name" value="FN3"/>
    <property type="match status" value="5"/>
</dbReference>
<evidence type="ECO:0000256" key="12">
    <source>
        <dbReference type="SAM" id="Phobius"/>
    </source>
</evidence>
<evidence type="ECO:0000256" key="9">
    <source>
        <dbReference type="ARBA" id="ARBA00023136"/>
    </source>
</evidence>
<evidence type="ECO:0000256" key="3">
    <source>
        <dbReference type="ARBA" id="ARBA00022692"/>
    </source>
</evidence>
<dbReference type="SMART" id="SM00194">
    <property type="entry name" value="PTPc"/>
    <property type="match status" value="2"/>
</dbReference>
<dbReference type="InterPro" id="IPR036116">
    <property type="entry name" value="FN3_sf"/>
</dbReference>
<dbReference type="PROSITE" id="PS50055">
    <property type="entry name" value="TYR_PHOSPHATASE_PTP"/>
    <property type="match status" value="3"/>
</dbReference>
<sequence length="1551" mass="175037">MRTTELARGLSLRTPGQPKNVRVVVLSSRSIEVTWKAPTFTGHGIYGYEVYFNKSRSTVDTFTLLNNVFGHEIRGLRPHTYYRVQVAARSSDIGPLSFSKVVKTLEDVPREGPRHLKFNVLNSTAIRVRWSAPLQSQGGRIRGYAVSFTKVDDLGKDLFPPEQTQVKFTASELELSLVLSELDPDSTYEIAVAAYSNKGDGERSISLLAKTFPKPPDAPFVIGTQRSSSSGTNVTIKWFTAAPGILSFRLRYGKSLHNLRGRYHSKVKLKEMTFLPRTKEYLFRGLDLGVWYLFKVSIQSTAGWSPEAPYWIQMPTGPPTGPPLRVRSQAMSSTEIRVTWLEPNKWQRNGPLTGYSVEYNPLKRRRRVGVKNITNPNQTQALLTGLRMYTEYEIRVRAVGLKGPGPLSRPVVEKTNEGVPSPPRNLLAVARSTDSVTVSWQPPQSANGEVLGYLVIYSDAARLPLSQRSNTGVKGVRATLKSLSRDSKYWFRVAAKTSVGLGNYSLPISEKTLKYDLPESCRDLKFDSKGSDLVALNWKPPVTDAGITKYKIVYSGSKSYLEKGEMKQLSHIREVKLDAVSPGLQSHTLKGLVPHTTYKIELSAVNSMGEGPVEVLTLKTDTGEPPALSKPVIIEDKITAEYVPVKLATASERNGPISHYVVIVVPLGKSNKLPDDKSPDDFFRELRRKREAEENNEEPYIAAKFAPAELPKTFNVGDESFKNLYGYNNKKLNKGSYYTMFTRAYVKNDKGDELYTSSPFITPVKFGDSPGGSSTGALQEPKEHAEGGLNLMFIIIPVAALIVLTAIIVVTVVVCRRRKRGCKKSKSLDDETAEPSDPVEMKRMTIQTPGMMDHPPIPVSDLLNHNNSLKAEKNSKFLQEYESIEPGETFTSEASSQECNKSKNRYPNIVAYDHSRVHLSTVDGIVGSDYINANFCDGYRKESAYIATQGPLEETIDDFWRMIWEYKTFTIVMLTELEERGRIKCEQYWPTDGTELYGDIEVTVTDWIEFANYTITTLQICKEGASQPREVKHFQFTGWPDHSVPPYPTPFLAYLRRVRFYNPTDAGPIVVHCSAGVGRTACFIVIDSMLERVKHENTVDIYGHVTVLRTQRNFMVQNEEQYIFIHDALLEAVSCGNTEVHARNLVQHIKRLTEDSEGGTAGLAEEFRKLSNPNQARRLKQGTGSLTCNRSKNRLANILPSCFIVIDSMLERVKHENTVDIYGHVTVLRTQRNFMVQNEEQYIFIHDALLEAVSCGNTEVHARNLVQHIKRLTEDSEGGTAGLAEEFRKLSNPNQARRLKQGTGSLTCNRSKNRLANILPYESTRVQLLSTRGIEGSDYINASFIDGYRQKGAYIATQGPLQETVDDFWRMLMEHNSNIVVMLTQLFEGDRERCYKYWPTDRSAKHQYYVVDPVSEQEFAQFVVREFKVRDIMNDTVRIIKQFDFYGWTESVPKNGEGILELIGQIQRTYEQQEEEGPITVHCSDGVGRTGVFCALSIVLERMRSEGVVDLFQTVKLLRTQRPNMIQNKEQYLFCYKRALEYLGSFDHYAV</sequence>
<dbReference type="PRINTS" id="PR00014">
    <property type="entry name" value="FNTYPEIII"/>
</dbReference>
<evidence type="ECO:0000256" key="7">
    <source>
        <dbReference type="ARBA" id="ARBA00022912"/>
    </source>
</evidence>
<keyword evidence="3 12" id="KW-0812">Transmembrane</keyword>
<dbReference type="PROSITE" id="PS50853">
    <property type="entry name" value="FN3"/>
    <property type="match status" value="5"/>
</dbReference>
<feature type="domain" description="Fibronectin type-III" evidence="15">
    <location>
        <begin position="17"/>
        <end position="107"/>
    </location>
</feature>
<evidence type="ECO:0000313" key="16">
    <source>
        <dbReference type="EMBL" id="PFX17731.1"/>
    </source>
</evidence>
<dbReference type="EMBL" id="LSMT01000452">
    <property type="protein sequence ID" value="PFX17731.1"/>
    <property type="molecule type" value="Genomic_DNA"/>
</dbReference>
<protein>
    <recommendedName>
        <fullName evidence="2">protein-tyrosine-phosphatase</fullName>
        <ecNumber evidence="2">3.1.3.48</ecNumber>
    </recommendedName>
</protein>
<name>A0A2B4RJD3_STYPI</name>
<feature type="domain" description="Tyrosine-protein phosphatase" evidence="13">
    <location>
        <begin position="1283"/>
        <end position="1542"/>
    </location>
</feature>
<keyword evidence="10" id="KW-0325">Glycoprotein</keyword>
<keyword evidence="17" id="KW-1185">Reference proteome</keyword>
<feature type="domain" description="Fibronectin type-III" evidence="15">
    <location>
        <begin position="112"/>
        <end position="214"/>
    </location>
</feature>
<dbReference type="SUPFAM" id="SSF52799">
    <property type="entry name" value="(Phosphotyrosine protein) phosphatases II"/>
    <property type="match status" value="3"/>
</dbReference>
<keyword evidence="7" id="KW-0904">Protein phosphatase</keyword>
<keyword evidence="5" id="KW-0677">Repeat</keyword>
<evidence type="ECO:0000313" key="17">
    <source>
        <dbReference type="Proteomes" id="UP000225706"/>
    </source>
</evidence>
<feature type="domain" description="Fibronectin type-III" evidence="15">
    <location>
        <begin position="520"/>
        <end position="625"/>
    </location>
</feature>
<dbReference type="InterPro" id="IPR003595">
    <property type="entry name" value="Tyr_Pase_cat"/>
</dbReference>
<dbReference type="GO" id="GO:0016020">
    <property type="term" value="C:membrane"/>
    <property type="evidence" value="ECO:0007669"/>
    <property type="project" value="UniProtKB-SubCell"/>
</dbReference>
<dbReference type="Proteomes" id="UP000225706">
    <property type="component" value="Unassembled WGS sequence"/>
</dbReference>
<reference evidence="17" key="1">
    <citation type="journal article" date="2017" name="bioRxiv">
        <title>Comparative analysis of the genomes of Stylophora pistillata and Acropora digitifera provides evidence for extensive differences between species of corals.</title>
        <authorList>
            <person name="Voolstra C.R."/>
            <person name="Li Y."/>
            <person name="Liew Y.J."/>
            <person name="Baumgarten S."/>
            <person name="Zoccola D."/>
            <person name="Flot J.-F."/>
            <person name="Tambutte S."/>
            <person name="Allemand D."/>
            <person name="Aranda M."/>
        </authorList>
    </citation>
    <scope>NUCLEOTIDE SEQUENCE [LARGE SCALE GENOMIC DNA]</scope>
</reference>
<evidence type="ECO:0000256" key="4">
    <source>
        <dbReference type="ARBA" id="ARBA00022729"/>
    </source>
</evidence>
<feature type="domain" description="Fibronectin type-III" evidence="15">
    <location>
        <begin position="422"/>
        <end position="515"/>
    </location>
</feature>
<dbReference type="CDD" id="cd14553">
    <property type="entry name" value="R-PTPc-LAR-1"/>
    <property type="match status" value="1"/>
</dbReference>
<comment type="caution">
    <text evidence="16">The sequence shown here is derived from an EMBL/GenBank/DDBJ whole genome shotgun (WGS) entry which is preliminary data.</text>
</comment>
<dbReference type="SMART" id="SM00060">
    <property type="entry name" value="FN3"/>
    <property type="match status" value="6"/>
</dbReference>
<feature type="transmembrane region" description="Helical" evidence="12">
    <location>
        <begin position="791"/>
        <end position="815"/>
    </location>
</feature>
<dbReference type="InterPro" id="IPR000387">
    <property type="entry name" value="Tyr_Pase_dom"/>
</dbReference>
<dbReference type="InterPro" id="IPR029021">
    <property type="entry name" value="Prot-tyrosine_phosphatase-like"/>
</dbReference>
<dbReference type="InterPro" id="IPR013783">
    <property type="entry name" value="Ig-like_fold"/>
</dbReference>
<feature type="domain" description="Tyrosine specific protein phosphatases" evidence="14">
    <location>
        <begin position="1188"/>
        <end position="1243"/>
    </location>
</feature>
<evidence type="ECO:0000256" key="2">
    <source>
        <dbReference type="ARBA" id="ARBA00013064"/>
    </source>
</evidence>
<keyword evidence="9 12" id="KW-0472">Membrane</keyword>
<evidence type="ECO:0000256" key="5">
    <source>
        <dbReference type="ARBA" id="ARBA00022737"/>
    </source>
</evidence>
<feature type="domain" description="Tyrosine-protein phosphatase" evidence="13">
    <location>
        <begin position="1202"/>
        <end position="1252"/>
    </location>
</feature>